<protein>
    <submittedName>
        <fullName evidence="6">Lipase</fullName>
    </submittedName>
</protein>
<name>A0A2P5DCY6_PARAD</name>
<dbReference type="InterPro" id="IPR036514">
    <property type="entry name" value="SGNH_hydro_sf"/>
</dbReference>
<keyword evidence="3" id="KW-0442">Lipid degradation</keyword>
<dbReference type="EMBL" id="JXTB01000046">
    <property type="protein sequence ID" value="PON71156.1"/>
    <property type="molecule type" value="Genomic_DNA"/>
</dbReference>
<keyword evidence="5" id="KW-0732">Signal</keyword>
<organism evidence="6 7">
    <name type="scientific">Parasponia andersonii</name>
    <name type="common">Sponia andersonii</name>
    <dbReference type="NCBI Taxonomy" id="3476"/>
    <lineage>
        <taxon>Eukaryota</taxon>
        <taxon>Viridiplantae</taxon>
        <taxon>Streptophyta</taxon>
        <taxon>Embryophyta</taxon>
        <taxon>Tracheophyta</taxon>
        <taxon>Spermatophyta</taxon>
        <taxon>Magnoliopsida</taxon>
        <taxon>eudicotyledons</taxon>
        <taxon>Gunneridae</taxon>
        <taxon>Pentapetalae</taxon>
        <taxon>rosids</taxon>
        <taxon>fabids</taxon>
        <taxon>Rosales</taxon>
        <taxon>Cannabaceae</taxon>
        <taxon>Parasponia</taxon>
    </lineage>
</organism>
<evidence type="ECO:0000256" key="5">
    <source>
        <dbReference type="SAM" id="SignalP"/>
    </source>
</evidence>
<dbReference type="InterPro" id="IPR001087">
    <property type="entry name" value="GDSL"/>
</dbReference>
<dbReference type="Pfam" id="PF00657">
    <property type="entry name" value="Lipase_GDSL"/>
    <property type="match status" value="2"/>
</dbReference>
<dbReference type="OrthoDB" id="1600564at2759"/>
<evidence type="ECO:0000313" key="7">
    <source>
        <dbReference type="Proteomes" id="UP000237105"/>
    </source>
</evidence>
<sequence>MEKYQTINIFLSCFLFLLYTNASTEVHVEKELPKHHDDHDHVRHHYAKHKLFVFGDSYADTGNSRKDTAVSWKPPYGITFPGKPAGRFSNGRVLTDYLASFLGIKSPVPYRQIKSVNKSKLKYGMNFAFGGTGVFNTMEKEPNMSNQISFFEEILEKNLYSKRDLNWSVALVSVAGNDYGAYLAKGGNNNNMEVVYLVDSLDIRKIGDEWRNFDSEFGWGVEIGQWQDWGGEEDGTVGFKGGAGAGVRRGFAIEGLQNFTTSIIDQLVENMRRILSLGVRKIAVTALEPLGCLPPFTASSSYKDCNQTFNSVSDFHNKILRRKLQTLKTQSAEVLHIVVLDLHSTFISAFKSIRKNISTGNISTLVSPMKPCCVGISKEYSCGSFDENGAKKYILCKNPELSFFWDMIHPSQNGWNAVFSALRSSLRKLFK</sequence>
<comment type="caution">
    <text evidence="6">The sequence shown here is derived from an EMBL/GenBank/DDBJ whole genome shotgun (WGS) entry which is preliminary data.</text>
</comment>
<evidence type="ECO:0000256" key="4">
    <source>
        <dbReference type="ARBA" id="ARBA00023098"/>
    </source>
</evidence>
<dbReference type="AlphaFoldDB" id="A0A2P5DCY6"/>
<dbReference type="Gene3D" id="3.40.50.1110">
    <property type="entry name" value="SGNH hydrolase"/>
    <property type="match status" value="1"/>
</dbReference>
<dbReference type="STRING" id="3476.A0A2P5DCY6"/>
<evidence type="ECO:0000256" key="2">
    <source>
        <dbReference type="ARBA" id="ARBA00022801"/>
    </source>
</evidence>
<keyword evidence="2" id="KW-0378">Hydrolase</keyword>
<feature type="signal peptide" evidence="5">
    <location>
        <begin position="1"/>
        <end position="24"/>
    </location>
</feature>
<dbReference type="GO" id="GO:0016788">
    <property type="term" value="F:hydrolase activity, acting on ester bonds"/>
    <property type="evidence" value="ECO:0007669"/>
    <property type="project" value="InterPro"/>
</dbReference>
<comment type="similarity">
    <text evidence="1">Belongs to the 'GDSL' lipolytic enzyme family.</text>
</comment>
<accession>A0A2P5DCY6</accession>
<feature type="chain" id="PRO_5015181044" evidence="5">
    <location>
        <begin position="25"/>
        <end position="431"/>
    </location>
</feature>
<reference evidence="7" key="1">
    <citation type="submission" date="2016-06" db="EMBL/GenBank/DDBJ databases">
        <title>Parallel loss of symbiosis genes in relatives of nitrogen-fixing non-legume Parasponia.</title>
        <authorList>
            <person name="Van Velzen R."/>
            <person name="Holmer R."/>
            <person name="Bu F."/>
            <person name="Rutten L."/>
            <person name="Van Zeijl A."/>
            <person name="Liu W."/>
            <person name="Santuari L."/>
            <person name="Cao Q."/>
            <person name="Sharma T."/>
            <person name="Shen D."/>
            <person name="Roswanjaya Y."/>
            <person name="Wardhani T."/>
            <person name="Kalhor M.S."/>
            <person name="Jansen J."/>
            <person name="Van den Hoogen J."/>
            <person name="Gungor B."/>
            <person name="Hartog M."/>
            <person name="Hontelez J."/>
            <person name="Verver J."/>
            <person name="Yang W.-C."/>
            <person name="Schijlen E."/>
            <person name="Repin R."/>
            <person name="Schilthuizen M."/>
            <person name="Schranz E."/>
            <person name="Heidstra R."/>
            <person name="Miyata K."/>
            <person name="Fedorova E."/>
            <person name="Kohlen W."/>
            <person name="Bisseling T."/>
            <person name="Smit S."/>
            <person name="Geurts R."/>
        </authorList>
    </citation>
    <scope>NUCLEOTIDE SEQUENCE [LARGE SCALE GENOMIC DNA]</scope>
    <source>
        <strain evidence="7">cv. WU1-14</strain>
    </source>
</reference>
<dbReference type="GO" id="GO:0016042">
    <property type="term" value="P:lipid catabolic process"/>
    <property type="evidence" value="ECO:0007669"/>
    <property type="project" value="UniProtKB-KW"/>
</dbReference>
<proteinExistence type="inferred from homology"/>
<evidence type="ECO:0000256" key="1">
    <source>
        <dbReference type="ARBA" id="ARBA00008668"/>
    </source>
</evidence>
<keyword evidence="7" id="KW-1185">Reference proteome</keyword>
<evidence type="ECO:0000313" key="6">
    <source>
        <dbReference type="EMBL" id="PON71156.1"/>
    </source>
</evidence>
<dbReference type="SUPFAM" id="SSF52266">
    <property type="entry name" value="SGNH hydrolase"/>
    <property type="match status" value="1"/>
</dbReference>
<dbReference type="PANTHER" id="PTHR46020:SF4">
    <property type="entry name" value="OS04G0650200 PROTEIN"/>
    <property type="match status" value="1"/>
</dbReference>
<gene>
    <name evidence="6" type="ORF">PanWU01x14_075950</name>
</gene>
<dbReference type="PANTHER" id="PTHR46020">
    <property type="entry name" value="OSJNBB0059K02.9 PROTEIN"/>
    <property type="match status" value="1"/>
</dbReference>
<keyword evidence="4" id="KW-0443">Lipid metabolism</keyword>
<evidence type="ECO:0000256" key="3">
    <source>
        <dbReference type="ARBA" id="ARBA00022963"/>
    </source>
</evidence>
<dbReference type="Proteomes" id="UP000237105">
    <property type="component" value="Unassembled WGS sequence"/>
</dbReference>